<dbReference type="PROSITE" id="PS51257">
    <property type="entry name" value="PROKAR_LIPOPROTEIN"/>
    <property type="match status" value="1"/>
</dbReference>
<proteinExistence type="predicted"/>
<gene>
    <name evidence="2" type="ORF">H9729_02790</name>
</gene>
<comment type="caution">
    <text evidence="2">The sequence shown here is derived from an EMBL/GenBank/DDBJ whole genome shotgun (WGS) entry which is preliminary data.</text>
</comment>
<protein>
    <submittedName>
        <fullName evidence="2">Leucine-rich repeat domain-containing protein</fullName>
    </submittedName>
</protein>
<feature type="chain" id="PRO_5038461735" evidence="1">
    <location>
        <begin position="25"/>
        <end position="1235"/>
    </location>
</feature>
<reference evidence="2" key="1">
    <citation type="journal article" date="2021" name="PeerJ">
        <title>Extensive microbial diversity within the chicken gut microbiome revealed by metagenomics and culture.</title>
        <authorList>
            <person name="Gilroy R."/>
            <person name="Ravi A."/>
            <person name="Getino M."/>
            <person name="Pursley I."/>
            <person name="Horton D.L."/>
            <person name="Alikhan N.F."/>
            <person name="Baker D."/>
            <person name="Gharbi K."/>
            <person name="Hall N."/>
            <person name="Watson M."/>
            <person name="Adriaenssens E.M."/>
            <person name="Foster-Nyarko E."/>
            <person name="Jarju S."/>
            <person name="Secka A."/>
            <person name="Antonio M."/>
            <person name="Oren A."/>
            <person name="Chaudhuri R.R."/>
            <person name="La Ragione R."/>
            <person name="Hildebrand F."/>
            <person name="Pallen M.J."/>
        </authorList>
    </citation>
    <scope>NUCLEOTIDE SEQUENCE</scope>
    <source>
        <strain evidence="2">1345</strain>
    </source>
</reference>
<organism evidence="2 3">
    <name type="scientific">Candidatus Borkfalkia excrementigallinarum</name>
    <dbReference type="NCBI Taxonomy" id="2838506"/>
    <lineage>
        <taxon>Bacteria</taxon>
        <taxon>Bacillati</taxon>
        <taxon>Bacillota</taxon>
        <taxon>Clostridia</taxon>
        <taxon>Christensenellales</taxon>
        <taxon>Christensenellaceae</taxon>
        <taxon>Candidatus Borkfalkia</taxon>
    </lineage>
</organism>
<dbReference type="Gene3D" id="3.80.10.10">
    <property type="entry name" value="Ribonuclease Inhibitor"/>
    <property type="match status" value="1"/>
</dbReference>
<dbReference type="AlphaFoldDB" id="A0A9D1ZVU3"/>
<reference evidence="2" key="2">
    <citation type="submission" date="2021-04" db="EMBL/GenBank/DDBJ databases">
        <authorList>
            <person name="Gilroy R."/>
        </authorList>
    </citation>
    <scope>NUCLEOTIDE SEQUENCE</scope>
    <source>
        <strain evidence="2">1345</strain>
    </source>
</reference>
<dbReference type="Proteomes" id="UP000886750">
    <property type="component" value="Unassembled WGS sequence"/>
</dbReference>
<dbReference type="EMBL" id="DXCQ01000027">
    <property type="protein sequence ID" value="HIY96593.1"/>
    <property type="molecule type" value="Genomic_DNA"/>
</dbReference>
<dbReference type="InterPro" id="IPR026906">
    <property type="entry name" value="LRR_5"/>
</dbReference>
<sequence>MKRKILLFALAALLAAAAAFGLSACGNLGSPPVENAEFEEYEKIVSTVIEKSMDELGGNAQRGKSAKAAARAARPLSFGADEKEELLAYLKAVQDKEPADNSGFFDDVFEQSFYIPLIGGHAIREYHRAEQFYGVNIALPFYGQYLCTKSQGTRKTTYVYCDQTADEDRSYMEFVVCDIDFKSENDYSFYAVQFSADFSDLLFLYGNSDMEFLAYSSSSASGTYVLYNADGAGYAVKDHTAAEKCRDATIDVFQSFDQNYIKSIGSEPQYTLTSDEWADSNDHYLGEDSTEGSVEPGHFDIQNGMLYGWAGNFEECPERVVLPAEADCIYYELQFPEHVKELVIPASVQTIKIEQSLLDSMEGKENGGESETLVECPAKYFSVRLLTEDGSERFLQKIGAEAGSPLFSSEDDCLYAKDGTLVYIGSGSNIERLALENVSETAMRCLENINFPALKSIAARGAGLYALTRMTDGAGEPFALQELDIEWSNTEEFYPAVGHRLTAAESIRLQADCREYTGYPSAATFACSAKTFRLTGQGECEIYFQTDEGEISVGNTAIDFAGTVHLDIYGKADTVELSDKVTGYWSTVFSDAETLMPVSLFDFWLNKKYEEFLDVGNILSEMELFDCDKTELTAEHIHEGENGEEIFINTYVFKAMSAEERADYETLCDFRNYRFNEDGTANLTGYWGEGPAIRVPETLLGRRVTSFYLTTDAFSSEFDPPTVAAIKELYLPAQVALDVWNPEYDEVRFRLDKIVYAGTKAQFINTAGHGNIENIYRMLIDLTDLIVCADGEFKPQPEKERWTFEGDGGISAVIDVVWGDIVSVRMQATVTYGGKTYIRHDFTDNTEFHSFDYTIETIPMPDGSEMLRDMYLHVKTGLNHNTQRHGMEASLEVNENMSESGEFKPTHYELRYISAEEFAGEIEHKYDLVNVVPPTCTREGCTEYKCIYCYDGYIDNIVPMTDHDWDTPQTIAGTCITPQHMKHICKDCKKVEEYGYTDIYGEHSKARLEDILWPTCTKTGWREWFCGFCEQIWTEILPMEPHEYDEGSGLCIWCNTSHRYFEINFDGEVFSIEGIKDGFVIEELTVPNSWRAYPVVSFNFSGNTDIQKVIFEYGISSICANAFADCTNLHTILIPETVAEIGSNAFLGCTNLTTIFVQFTAEKWDAFDKGEGNEALSLAKACYYSDVDPYLYGTAVEGQSYWHYDAETQLPVLWEKAAPDLPPKIVESANTARRF</sequence>
<evidence type="ECO:0000256" key="1">
    <source>
        <dbReference type="SAM" id="SignalP"/>
    </source>
</evidence>
<evidence type="ECO:0000313" key="2">
    <source>
        <dbReference type="EMBL" id="HIY96593.1"/>
    </source>
</evidence>
<name>A0A9D1ZVU3_9FIRM</name>
<feature type="signal peptide" evidence="1">
    <location>
        <begin position="1"/>
        <end position="24"/>
    </location>
</feature>
<evidence type="ECO:0000313" key="3">
    <source>
        <dbReference type="Proteomes" id="UP000886750"/>
    </source>
</evidence>
<dbReference type="InterPro" id="IPR032675">
    <property type="entry name" value="LRR_dom_sf"/>
</dbReference>
<keyword evidence="1" id="KW-0732">Signal</keyword>
<accession>A0A9D1ZVU3</accession>
<dbReference type="Pfam" id="PF13306">
    <property type="entry name" value="LRR_5"/>
    <property type="match status" value="1"/>
</dbReference>